<evidence type="ECO:0000313" key="3">
    <source>
        <dbReference type="EMBL" id="KAF2397323.1"/>
    </source>
</evidence>
<name>A0A6G1HMN0_9PEZI</name>
<keyword evidence="2" id="KW-0812">Transmembrane</keyword>
<protein>
    <submittedName>
        <fullName evidence="3">Uncharacterized protein</fullName>
    </submittedName>
</protein>
<keyword evidence="2" id="KW-1133">Transmembrane helix</keyword>
<evidence type="ECO:0000256" key="2">
    <source>
        <dbReference type="SAM" id="Phobius"/>
    </source>
</evidence>
<gene>
    <name evidence="3" type="ORF">EJ06DRAFT_558902</name>
</gene>
<proteinExistence type="predicted"/>
<dbReference type="OrthoDB" id="3757673at2759"/>
<dbReference type="EMBL" id="ML996703">
    <property type="protein sequence ID" value="KAF2397323.1"/>
    <property type="molecule type" value="Genomic_DNA"/>
</dbReference>
<organism evidence="3 4">
    <name type="scientific">Trichodelitschia bisporula</name>
    <dbReference type="NCBI Taxonomy" id="703511"/>
    <lineage>
        <taxon>Eukaryota</taxon>
        <taxon>Fungi</taxon>
        <taxon>Dikarya</taxon>
        <taxon>Ascomycota</taxon>
        <taxon>Pezizomycotina</taxon>
        <taxon>Dothideomycetes</taxon>
        <taxon>Dothideomycetes incertae sedis</taxon>
        <taxon>Phaeotrichales</taxon>
        <taxon>Phaeotrichaceae</taxon>
        <taxon>Trichodelitschia</taxon>
    </lineage>
</organism>
<reference evidence="3" key="1">
    <citation type="journal article" date="2020" name="Stud. Mycol.">
        <title>101 Dothideomycetes genomes: a test case for predicting lifestyles and emergence of pathogens.</title>
        <authorList>
            <person name="Haridas S."/>
            <person name="Albert R."/>
            <person name="Binder M."/>
            <person name="Bloem J."/>
            <person name="Labutti K."/>
            <person name="Salamov A."/>
            <person name="Andreopoulos B."/>
            <person name="Baker S."/>
            <person name="Barry K."/>
            <person name="Bills G."/>
            <person name="Bluhm B."/>
            <person name="Cannon C."/>
            <person name="Castanera R."/>
            <person name="Culley D."/>
            <person name="Daum C."/>
            <person name="Ezra D."/>
            <person name="Gonzalez J."/>
            <person name="Henrissat B."/>
            <person name="Kuo A."/>
            <person name="Liang C."/>
            <person name="Lipzen A."/>
            <person name="Lutzoni F."/>
            <person name="Magnuson J."/>
            <person name="Mondo S."/>
            <person name="Nolan M."/>
            <person name="Ohm R."/>
            <person name="Pangilinan J."/>
            <person name="Park H.-J."/>
            <person name="Ramirez L."/>
            <person name="Alfaro M."/>
            <person name="Sun H."/>
            <person name="Tritt A."/>
            <person name="Yoshinaga Y."/>
            <person name="Zwiers L.-H."/>
            <person name="Turgeon B."/>
            <person name="Goodwin S."/>
            <person name="Spatafora J."/>
            <person name="Crous P."/>
            <person name="Grigoriev I."/>
        </authorList>
    </citation>
    <scope>NUCLEOTIDE SEQUENCE</scope>
    <source>
        <strain evidence="3">CBS 262.69</strain>
    </source>
</reference>
<feature type="region of interest" description="Disordered" evidence="1">
    <location>
        <begin position="176"/>
        <end position="219"/>
    </location>
</feature>
<sequence length="219" mass="23780">MSSLTDSPLSITGSIVGIVALLISAVTISHAVSLWASAYRSAPAELRRISASVSNTVSERSFRLRGGRASGLASLDLGEGARTAGQWDAMLQEYFDAHLELEEEIEGMGKRGAEVGQWLSWERVMWVVRRGGLEESVRRVETLRARKMAVGLNALAADVETIKGILLRLEARIPEGPINLPQPRPPADKSPSVHGRHFDRDSLFEGSSPEHRASIDSGD</sequence>
<feature type="compositionally biased region" description="Basic and acidic residues" evidence="1">
    <location>
        <begin position="196"/>
        <end position="219"/>
    </location>
</feature>
<feature type="transmembrane region" description="Helical" evidence="2">
    <location>
        <begin position="15"/>
        <end position="38"/>
    </location>
</feature>
<evidence type="ECO:0000256" key="1">
    <source>
        <dbReference type="SAM" id="MobiDB-lite"/>
    </source>
</evidence>
<keyword evidence="2" id="KW-0472">Membrane</keyword>
<keyword evidence="4" id="KW-1185">Reference proteome</keyword>
<accession>A0A6G1HMN0</accession>
<dbReference type="Proteomes" id="UP000799640">
    <property type="component" value="Unassembled WGS sequence"/>
</dbReference>
<evidence type="ECO:0000313" key="4">
    <source>
        <dbReference type="Proteomes" id="UP000799640"/>
    </source>
</evidence>
<dbReference type="AlphaFoldDB" id="A0A6G1HMN0"/>